<dbReference type="EMBL" id="CAJVPY010000492">
    <property type="protein sequence ID" value="CAG8476333.1"/>
    <property type="molecule type" value="Genomic_DNA"/>
</dbReference>
<organism evidence="1 2">
    <name type="scientific">Dentiscutata erythropus</name>
    <dbReference type="NCBI Taxonomy" id="1348616"/>
    <lineage>
        <taxon>Eukaryota</taxon>
        <taxon>Fungi</taxon>
        <taxon>Fungi incertae sedis</taxon>
        <taxon>Mucoromycota</taxon>
        <taxon>Glomeromycotina</taxon>
        <taxon>Glomeromycetes</taxon>
        <taxon>Diversisporales</taxon>
        <taxon>Gigasporaceae</taxon>
        <taxon>Dentiscutata</taxon>
    </lineage>
</organism>
<name>A0A9N8WAH4_9GLOM</name>
<proteinExistence type="predicted"/>
<gene>
    <name evidence="1" type="ORF">DERYTH_LOCUS1705</name>
</gene>
<dbReference type="OrthoDB" id="2404808at2759"/>
<keyword evidence="2" id="KW-1185">Reference proteome</keyword>
<evidence type="ECO:0000313" key="2">
    <source>
        <dbReference type="Proteomes" id="UP000789405"/>
    </source>
</evidence>
<protein>
    <submittedName>
        <fullName evidence="1">10632_t:CDS:1</fullName>
    </submittedName>
</protein>
<comment type="caution">
    <text evidence="1">The sequence shown here is derived from an EMBL/GenBank/DDBJ whole genome shotgun (WGS) entry which is preliminary data.</text>
</comment>
<dbReference type="Proteomes" id="UP000789405">
    <property type="component" value="Unassembled WGS sequence"/>
</dbReference>
<dbReference type="AlphaFoldDB" id="A0A9N8WAH4"/>
<accession>A0A9N8WAH4</accession>
<reference evidence="1" key="1">
    <citation type="submission" date="2021-06" db="EMBL/GenBank/DDBJ databases">
        <authorList>
            <person name="Kallberg Y."/>
            <person name="Tangrot J."/>
            <person name="Rosling A."/>
        </authorList>
    </citation>
    <scope>NUCLEOTIDE SEQUENCE</scope>
    <source>
        <strain evidence="1">MA453B</strain>
    </source>
</reference>
<evidence type="ECO:0000313" key="1">
    <source>
        <dbReference type="EMBL" id="CAG8476333.1"/>
    </source>
</evidence>
<sequence>MLLVTCYEKVTVGQVNAFISEVSKYSENTTLGIYVTKNMSKNSLTLANSIPNIILTTLTEINNAMAIQKVAQNCAVDIC</sequence>